<evidence type="ECO:0000313" key="6">
    <source>
        <dbReference type="EMBL" id="KQC85790.1"/>
    </source>
</evidence>
<proteinExistence type="inferred from homology"/>
<name>A0AAW3JTP8_9FIRM</name>
<dbReference type="InterPro" id="IPR003439">
    <property type="entry name" value="ABC_transporter-like_ATP-bd"/>
</dbReference>
<dbReference type="RefSeq" id="WP_055940687.1">
    <property type="nucleotide sequence ID" value="NZ_JAQDCV010000006.1"/>
</dbReference>
<dbReference type="Gene3D" id="3.40.50.300">
    <property type="entry name" value="P-loop containing nucleotide triphosphate hydrolases"/>
    <property type="match status" value="1"/>
</dbReference>
<dbReference type="GO" id="GO:0005524">
    <property type="term" value="F:ATP binding"/>
    <property type="evidence" value="ECO:0007669"/>
    <property type="project" value="UniProtKB-KW"/>
</dbReference>
<keyword evidence="7" id="KW-1185">Reference proteome</keyword>
<comment type="caution">
    <text evidence="6">The sequence shown here is derived from an EMBL/GenBank/DDBJ whole genome shotgun (WGS) entry which is preliminary data.</text>
</comment>
<organism evidence="6 7">
    <name type="scientific">Butyribacter intestini</name>
    <dbReference type="NCBI Taxonomy" id="1703332"/>
    <lineage>
        <taxon>Bacteria</taxon>
        <taxon>Bacillati</taxon>
        <taxon>Bacillota</taxon>
        <taxon>Clostridia</taxon>
        <taxon>Lachnospirales</taxon>
        <taxon>Lachnospiraceae</taxon>
        <taxon>Butyribacter</taxon>
    </lineage>
</organism>
<dbReference type="Pfam" id="PF00005">
    <property type="entry name" value="ABC_tran"/>
    <property type="match status" value="1"/>
</dbReference>
<evidence type="ECO:0000256" key="1">
    <source>
        <dbReference type="ARBA" id="ARBA00005417"/>
    </source>
</evidence>
<accession>A0AAW3JTP8</accession>
<dbReference type="PANTHER" id="PTHR43335:SF2">
    <property type="entry name" value="ABC TRANSPORTER, ATP-BINDING PROTEIN"/>
    <property type="match status" value="1"/>
</dbReference>
<reference evidence="6 7" key="1">
    <citation type="submission" date="2015-10" db="EMBL/GenBank/DDBJ databases">
        <title>Butyribacter intestini gen. nov., sp. nov., a butyric acid-producing bacterium of the family Lachnospiraceae isolated from the human faeces.</title>
        <authorList>
            <person name="Zou Y."/>
            <person name="Xue W."/>
            <person name="Luo G."/>
            <person name="Lv M."/>
        </authorList>
    </citation>
    <scope>NUCLEOTIDE SEQUENCE [LARGE SCALE GENOMIC DNA]</scope>
    <source>
        <strain evidence="6 7">TF01-11</strain>
    </source>
</reference>
<keyword evidence="3" id="KW-0547">Nucleotide-binding</keyword>
<dbReference type="AlphaFoldDB" id="A0AAW3JTP8"/>
<keyword evidence="2" id="KW-0813">Transport</keyword>
<dbReference type="InterPro" id="IPR003593">
    <property type="entry name" value="AAA+_ATPase"/>
</dbReference>
<feature type="domain" description="ABC transporter" evidence="5">
    <location>
        <begin position="3"/>
        <end position="233"/>
    </location>
</feature>
<dbReference type="GO" id="GO:0016887">
    <property type="term" value="F:ATP hydrolysis activity"/>
    <property type="evidence" value="ECO:0007669"/>
    <property type="project" value="InterPro"/>
</dbReference>
<keyword evidence="4" id="KW-0067">ATP-binding</keyword>
<dbReference type="InterPro" id="IPR017871">
    <property type="entry name" value="ABC_transporter-like_CS"/>
</dbReference>
<evidence type="ECO:0000256" key="4">
    <source>
        <dbReference type="ARBA" id="ARBA00022840"/>
    </source>
</evidence>
<dbReference type="InterPro" id="IPR027417">
    <property type="entry name" value="P-loop_NTPase"/>
</dbReference>
<dbReference type="SMART" id="SM00382">
    <property type="entry name" value="AAA"/>
    <property type="match status" value="1"/>
</dbReference>
<comment type="similarity">
    <text evidence="1">Belongs to the ABC transporter superfamily.</text>
</comment>
<dbReference type="Proteomes" id="UP000050833">
    <property type="component" value="Unassembled WGS sequence"/>
</dbReference>
<dbReference type="EMBL" id="LLKB01000001">
    <property type="protein sequence ID" value="KQC85790.1"/>
    <property type="molecule type" value="Genomic_DNA"/>
</dbReference>
<evidence type="ECO:0000259" key="5">
    <source>
        <dbReference type="PROSITE" id="PS50893"/>
    </source>
</evidence>
<dbReference type="SUPFAM" id="SSF52540">
    <property type="entry name" value="P-loop containing nucleoside triphosphate hydrolases"/>
    <property type="match status" value="1"/>
</dbReference>
<dbReference type="PANTHER" id="PTHR43335">
    <property type="entry name" value="ABC TRANSPORTER, ATP-BINDING PROTEIN"/>
    <property type="match status" value="1"/>
</dbReference>
<evidence type="ECO:0000256" key="2">
    <source>
        <dbReference type="ARBA" id="ARBA00022448"/>
    </source>
</evidence>
<evidence type="ECO:0000313" key="7">
    <source>
        <dbReference type="Proteomes" id="UP000050833"/>
    </source>
</evidence>
<evidence type="ECO:0000256" key="3">
    <source>
        <dbReference type="ARBA" id="ARBA00022741"/>
    </source>
</evidence>
<dbReference type="PROSITE" id="PS50893">
    <property type="entry name" value="ABC_TRANSPORTER_2"/>
    <property type="match status" value="1"/>
</dbReference>
<dbReference type="PROSITE" id="PS00211">
    <property type="entry name" value="ABC_TRANSPORTER_1"/>
    <property type="match status" value="1"/>
</dbReference>
<sequence>MVLDIKNIVKRYKDVVALNDFSLHMENGLYGFLGENGAGKSTLIKILSCNLVQDEGVILADGKDIRLTPEEYRKRIGYMPQESVGYPGMRVQEFMEYMAVLKGLSLKEPSVKEQILRLLRQVHLEEHMKKKFSQLSGGMKRRLLFAQAVLGNPSLLILDEPTAGLDPNERIAMRNLIAKEALDRIVILATHIISDVECVADEIVLMKKGQLVGCKTPEVWLDDVKPYVREFVCKPGEIEKIQEDYVVSNMRQCQEGISIRVIGEKFDGNIFKLAETLPTLDDVYLYFASV</sequence>
<gene>
    <name evidence="6" type="ORF">APZ18_00870</name>
</gene>
<protein>
    <recommendedName>
        <fullName evidence="5">ABC transporter domain-containing protein</fullName>
    </recommendedName>
</protein>